<gene>
    <name evidence="1" type="ORF">NIES4072_17470</name>
</gene>
<organism evidence="1 2">
    <name type="scientific">Nostoc commune NIES-4072</name>
    <dbReference type="NCBI Taxonomy" id="2005467"/>
    <lineage>
        <taxon>Bacteria</taxon>
        <taxon>Bacillati</taxon>
        <taxon>Cyanobacteriota</taxon>
        <taxon>Cyanophyceae</taxon>
        <taxon>Nostocales</taxon>
        <taxon>Nostocaceae</taxon>
        <taxon>Nostoc</taxon>
    </lineage>
</organism>
<keyword evidence="2" id="KW-1185">Reference proteome</keyword>
<name>A0A2R5FPB8_NOSCO</name>
<evidence type="ECO:0000313" key="2">
    <source>
        <dbReference type="Proteomes" id="UP000245124"/>
    </source>
</evidence>
<comment type="caution">
    <text evidence="1">The sequence shown here is derived from an EMBL/GenBank/DDBJ whole genome shotgun (WGS) entry which is preliminary data.</text>
</comment>
<evidence type="ECO:0000313" key="1">
    <source>
        <dbReference type="EMBL" id="GBG18083.1"/>
    </source>
</evidence>
<accession>A0A2R5FPB8</accession>
<reference evidence="1 2" key="1">
    <citation type="submission" date="2017-06" db="EMBL/GenBank/DDBJ databases">
        <title>Genome sequencing of cyanobaciteial culture collection at National Institute for Environmental Studies (NIES).</title>
        <authorList>
            <person name="Hirose Y."/>
            <person name="Shimura Y."/>
            <person name="Fujisawa T."/>
            <person name="Nakamura Y."/>
            <person name="Kawachi M."/>
        </authorList>
    </citation>
    <scope>NUCLEOTIDE SEQUENCE [LARGE SCALE GENOMIC DNA]</scope>
    <source>
        <strain evidence="1 2">NIES-4072</strain>
    </source>
</reference>
<dbReference type="EMBL" id="BDUD01000001">
    <property type="protein sequence ID" value="GBG18083.1"/>
    <property type="molecule type" value="Genomic_DNA"/>
</dbReference>
<dbReference type="AlphaFoldDB" id="A0A2R5FPB8"/>
<proteinExistence type="predicted"/>
<dbReference type="Proteomes" id="UP000245124">
    <property type="component" value="Unassembled WGS sequence"/>
</dbReference>
<protein>
    <submittedName>
        <fullName evidence="1">Uncharacterized protein</fullName>
    </submittedName>
</protein>
<sequence>MGIRIATQGKSQQIFSSDQTVLKGKGKFHPFPFTPLLQSEPYCNKAHALRNICCNQSPAFPIALIAASKAIAT</sequence>